<dbReference type="InterPro" id="IPR003356">
    <property type="entry name" value="DNA_methylase_A-5"/>
</dbReference>
<dbReference type="Gene3D" id="3.40.50.150">
    <property type="entry name" value="Vaccinia Virus protein VP39"/>
    <property type="match status" value="1"/>
</dbReference>
<dbReference type="GO" id="GO:0003677">
    <property type="term" value="F:DNA binding"/>
    <property type="evidence" value="ECO:0007669"/>
    <property type="project" value="InterPro"/>
</dbReference>
<dbReference type="EMBL" id="LN853242">
    <property type="protein sequence ID" value="CRY95385.1"/>
    <property type="molecule type" value="Genomic_DNA"/>
</dbReference>
<dbReference type="AlphaFoldDB" id="A0A0H5Q1Y6"/>
<evidence type="ECO:0000256" key="1">
    <source>
        <dbReference type="SAM" id="MobiDB-lite"/>
    </source>
</evidence>
<proteinExistence type="predicted"/>
<dbReference type="SUPFAM" id="SSF53335">
    <property type="entry name" value="S-adenosyl-L-methionine-dependent methyltransferases"/>
    <property type="match status" value="1"/>
</dbReference>
<organism evidence="3">
    <name type="scientific">uncultured prokaryote</name>
    <dbReference type="NCBI Taxonomy" id="198431"/>
    <lineage>
        <taxon>unclassified sequences</taxon>
        <taxon>environmental samples</taxon>
    </lineage>
</organism>
<dbReference type="InterPro" id="IPR029063">
    <property type="entry name" value="SAM-dependent_MTases_sf"/>
</dbReference>
<accession>A0A0H5Q1Y6</accession>
<feature type="compositionally biased region" description="Polar residues" evidence="1">
    <location>
        <begin position="411"/>
        <end position="420"/>
    </location>
</feature>
<name>A0A0H5Q1Y6_9ZZZZ</name>
<protein>
    <recommendedName>
        <fullName evidence="2">DNA methylase adenine-specific domain-containing protein</fullName>
    </recommendedName>
</protein>
<feature type="region of interest" description="Disordered" evidence="1">
    <location>
        <begin position="456"/>
        <end position="497"/>
    </location>
</feature>
<dbReference type="PANTHER" id="PTHR41313">
    <property type="entry name" value="ADENINE-SPECIFIC METHYLTRANSFERASE"/>
    <property type="match status" value="1"/>
</dbReference>
<reference evidence="3" key="1">
    <citation type="submission" date="2015-06" db="EMBL/GenBank/DDBJ databases">
        <authorList>
            <person name="Joergensen T."/>
        </authorList>
    </citation>
    <scope>NUCLEOTIDE SEQUENCE</scope>
    <source>
        <strain evidence="3">RGRH0613</strain>
    </source>
</reference>
<dbReference type="InterPro" id="IPR052933">
    <property type="entry name" value="DNA_Protect_Modify"/>
</dbReference>
<feature type="domain" description="DNA methylase adenine-specific" evidence="2">
    <location>
        <begin position="186"/>
        <end position="304"/>
    </location>
</feature>
<sequence length="497" mass="55796">MAFNRKQKLRDNIEAIRTAFILDRENRTATTEERAILQRYCGFGGLKCILNPAKELTDAVRWAKSDLELFAPTVELHRLIRENSKDETEYKRFVDSLKASVLTAFYTPKEITDTIADVLADYSVRPARMLEPSAGVGVFVDSMLRHSPNADVMAFEKDLLTGTILRHLYPDQKMRTCGFEKIERPFNNYFDLAVSNIPFGDIAVFDAEFQRSDSFGRRSAQKTIHNYFFLKGLDAVRDGGIVAFITSQGVLNSTKTSVRNELFSQANLVSAIRLPNNLFTDNAGTEVGSDLIVLQKNLSKKEMSQDERLMTVIQTDTKTALTDNAYFIHHPERIVHTMAKLDTDPYGKPAMVYLHEGKAAGIAGDLRRMLDEDFHYRLAMRLYSGSIRQAGTEEKVAVQNKVERPAIKLETVSSAQTVETPTEKPQPADEKPEIEPRPQYSAGVQLTLLDLWGMTEEVSQPKTSKKKKTVKKAVTAKSTPPKPKVTVTPTAPTAKPR</sequence>
<evidence type="ECO:0000313" key="3">
    <source>
        <dbReference type="EMBL" id="CRY95385.1"/>
    </source>
</evidence>
<evidence type="ECO:0000259" key="2">
    <source>
        <dbReference type="Pfam" id="PF02384"/>
    </source>
</evidence>
<feature type="compositionally biased region" description="Low complexity" evidence="1">
    <location>
        <begin position="472"/>
        <end position="497"/>
    </location>
</feature>
<feature type="region of interest" description="Disordered" evidence="1">
    <location>
        <begin position="411"/>
        <end position="440"/>
    </location>
</feature>
<dbReference type="GO" id="GO:0008170">
    <property type="term" value="F:N-methyltransferase activity"/>
    <property type="evidence" value="ECO:0007669"/>
    <property type="project" value="InterPro"/>
</dbReference>
<dbReference type="PRINTS" id="PR00507">
    <property type="entry name" value="N12N6MTFRASE"/>
</dbReference>
<feature type="compositionally biased region" description="Basic and acidic residues" evidence="1">
    <location>
        <begin position="426"/>
        <end position="436"/>
    </location>
</feature>
<dbReference type="PANTHER" id="PTHR41313:SF1">
    <property type="entry name" value="DNA METHYLASE ADENINE-SPECIFIC DOMAIN-CONTAINING PROTEIN"/>
    <property type="match status" value="1"/>
</dbReference>
<dbReference type="Pfam" id="PF02384">
    <property type="entry name" value="N6_Mtase"/>
    <property type="match status" value="1"/>
</dbReference>
<reference evidence="3" key="2">
    <citation type="submission" date="2015-07" db="EMBL/GenBank/DDBJ databases">
        <title>Plasmids, circular viruses and viroids from rat gut.</title>
        <authorList>
            <person name="Jorgensen T.J."/>
            <person name="Hansen M.A."/>
            <person name="Xu Z."/>
            <person name="Tabak M.A."/>
            <person name="Sorensen S.J."/>
            <person name="Hansen L.H."/>
        </authorList>
    </citation>
    <scope>NUCLEOTIDE SEQUENCE</scope>
    <source>
        <strain evidence="3">RGRH0613</strain>
    </source>
</reference>